<dbReference type="OrthoDB" id="431202at2759"/>
<dbReference type="PROSITE" id="PS51257">
    <property type="entry name" value="PROKAR_LIPOPROTEIN"/>
    <property type="match status" value="1"/>
</dbReference>
<name>A0A448YNC6_BRENA</name>
<keyword evidence="1" id="KW-1133">Transmembrane helix</keyword>
<dbReference type="STRING" id="13370.A0A448YNC6"/>
<keyword evidence="3" id="KW-1185">Reference proteome</keyword>
<dbReference type="EMBL" id="CAACVR010000023">
    <property type="protein sequence ID" value="VEU22396.1"/>
    <property type="molecule type" value="Genomic_DNA"/>
</dbReference>
<gene>
    <name evidence="2" type="ORF">BRENAR_LOCUS3127</name>
</gene>
<evidence type="ECO:0000256" key="1">
    <source>
        <dbReference type="SAM" id="Phobius"/>
    </source>
</evidence>
<dbReference type="GO" id="GO:0016020">
    <property type="term" value="C:membrane"/>
    <property type="evidence" value="ECO:0007669"/>
    <property type="project" value="TreeGrafter"/>
</dbReference>
<dbReference type="Proteomes" id="UP000290900">
    <property type="component" value="Unassembled WGS sequence"/>
</dbReference>
<evidence type="ECO:0000313" key="2">
    <source>
        <dbReference type="EMBL" id="VEU22396.1"/>
    </source>
</evidence>
<dbReference type="InterPro" id="IPR022127">
    <property type="entry name" value="STIMATE/YPL162C"/>
</dbReference>
<sequence length="288" mass="32670">MPRRCEILGPFSLIIQGCLGLLALSSLVFKRYHEYPNRRPWRVWFYDVSKQVFGALGVHVLNLFMSILGGQTDKWAAGNMGSKNATTSAYYYSANRKRPEDICDNPCDYYFLNILFDTTIGIPILWGLLYVVHMLAEKCGITGIDSGEYGTPPQVANYLKQLALYFVGLLSMKLIIYTLLILCPFLVKFAVWILSWTDKIPDLQVAFVMMIFPLIMNSFQYYVIDTIIQSPEYYKTNKRLKQEAENRGSTEANLETAFSADTADIEGFLGPVKVVEGEVDGKDPKEVK</sequence>
<dbReference type="AlphaFoldDB" id="A0A448YNC6"/>
<proteinExistence type="predicted"/>
<evidence type="ECO:0000313" key="3">
    <source>
        <dbReference type="Proteomes" id="UP000290900"/>
    </source>
</evidence>
<feature type="transmembrane region" description="Helical" evidence="1">
    <location>
        <begin position="174"/>
        <end position="197"/>
    </location>
</feature>
<dbReference type="Pfam" id="PF12400">
    <property type="entry name" value="STIMATE"/>
    <property type="match status" value="1"/>
</dbReference>
<dbReference type="PANTHER" id="PTHR31735:SF1">
    <property type="entry name" value="VACUOLAR MEMBRANE PROTEIN YPL162C"/>
    <property type="match status" value="1"/>
</dbReference>
<reference evidence="2 3" key="1">
    <citation type="submission" date="2018-12" db="EMBL/GenBank/DDBJ databases">
        <authorList>
            <person name="Tiukova I."/>
            <person name="Dainat J."/>
        </authorList>
    </citation>
    <scope>NUCLEOTIDE SEQUENCE [LARGE SCALE GENOMIC DNA]</scope>
</reference>
<feature type="transmembrane region" description="Helical" evidence="1">
    <location>
        <begin position="7"/>
        <end position="32"/>
    </location>
</feature>
<keyword evidence="1" id="KW-0812">Transmembrane</keyword>
<protein>
    <submittedName>
        <fullName evidence="2">DEKNAAC103710</fullName>
    </submittedName>
</protein>
<feature type="transmembrane region" description="Helical" evidence="1">
    <location>
        <begin position="203"/>
        <end position="224"/>
    </location>
</feature>
<organism evidence="2 3">
    <name type="scientific">Brettanomyces naardenensis</name>
    <name type="common">Yeast</name>
    <dbReference type="NCBI Taxonomy" id="13370"/>
    <lineage>
        <taxon>Eukaryota</taxon>
        <taxon>Fungi</taxon>
        <taxon>Dikarya</taxon>
        <taxon>Ascomycota</taxon>
        <taxon>Saccharomycotina</taxon>
        <taxon>Pichiomycetes</taxon>
        <taxon>Pichiales</taxon>
        <taxon>Pichiaceae</taxon>
        <taxon>Brettanomyces</taxon>
    </lineage>
</organism>
<feature type="transmembrane region" description="Helical" evidence="1">
    <location>
        <begin position="52"/>
        <end position="70"/>
    </location>
</feature>
<dbReference type="PANTHER" id="PTHR31735">
    <property type="entry name" value="VACUOLAR MEMBRANE PROTEIN YPL162C"/>
    <property type="match status" value="1"/>
</dbReference>
<dbReference type="FunCoup" id="A0A448YNC6">
    <property type="interactions" value="61"/>
</dbReference>
<accession>A0A448YNC6</accession>
<keyword evidence="1" id="KW-0472">Membrane</keyword>
<dbReference type="InParanoid" id="A0A448YNC6"/>